<protein>
    <submittedName>
        <fullName evidence="1">Uncharacterized protein</fullName>
    </submittedName>
</protein>
<proteinExistence type="predicted"/>
<dbReference type="EMBL" id="GBXM01050825">
    <property type="protein sequence ID" value="JAH57752.1"/>
    <property type="molecule type" value="Transcribed_RNA"/>
</dbReference>
<reference evidence="1" key="1">
    <citation type="submission" date="2014-11" db="EMBL/GenBank/DDBJ databases">
        <authorList>
            <person name="Amaro Gonzalez C."/>
        </authorList>
    </citation>
    <scope>NUCLEOTIDE SEQUENCE</scope>
</reference>
<sequence>MVGVLVSDTACLLLRIGDLCILTIFDSL</sequence>
<evidence type="ECO:0000313" key="1">
    <source>
        <dbReference type="EMBL" id="JAH57752.1"/>
    </source>
</evidence>
<accession>A0A0E9TWC7</accession>
<name>A0A0E9TWC7_ANGAN</name>
<reference evidence="1" key="2">
    <citation type="journal article" date="2015" name="Fish Shellfish Immunol.">
        <title>Early steps in the European eel (Anguilla anguilla)-Vibrio vulnificus interaction in the gills: Role of the RtxA13 toxin.</title>
        <authorList>
            <person name="Callol A."/>
            <person name="Pajuelo D."/>
            <person name="Ebbesson L."/>
            <person name="Teles M."/>
            <person name="MacKenzie S."/>
            <person name="Amaro C."/>
        </authorList>
    </citation>
    <scope>NUCLEOTIDE SEQUENCE</scope>
</reference>
<organism evidence="1">
    <name type="scientific">Anguilla anguilla</name>
    <name type="common">European freshwater eel</name>
    <name type="synonym">Muraena anguilla</name>
    <dbReference type="NCBI Taxonomy" id="7936"/>
    <lineage>
        <taxon>Eukaryota</taxon>
        <taxon>Metazoa</taxon>
        <taxon>Chordata</taxon>
        <taxon>Craniata</taxon>
        <taxon>Vertebrata</taxon>
        <taxon>Euteleostomi</taxon>
        <taxon>Actinopterygii</taxon>
        <taxon>Neopterygii</taxon>
        <taxon>Teleostei</taxon>
        <taxon>Anguilliformes</taxon>
        <taxon>Anguillidae</taxon>
        <taxon>Anguilla</taxon>
    </lineage>
</organism>
<dbReference type="AlphaFoldDB" id="A0A0E9TWC7"/>